<dbReference type="InterPro" id="IPR037066">
    <property type="entry name" value="Plug_dom_sf"/>
</dbReference>
<evidence type="ECO:0000256" key="2">
    <source>
        <dbReference type="ARBA" id="ARBA00023136"/>
    </source>
</evidence>
<dbReference type="SUPFAM" id="SSF49452">
    <property type="entry name" value="Starch-binding domain-like"/>
    <property type="match status" value="1"/>
</dbReference>
<dbReference type="Proteomes" id="UP000059542">
    <property type="component" value="Chromosome"/>
</dbReference>
<evidence type="ECO:0000259" key="5">
    <source>
        <dbReference type="Pfam" id="PF14905"/>
    </source>
</evidence>
<sequence>MLNAGSASSAAAQARAALTGAVASAAGAPVEFATITLHRAADSTVVKTEFSDGQGRFQVEAPSGDSYRVSAAQVGFERYWSAPFELPAAGMALPAILLRASAATALKEVTVTARKPLFERQADRTIVNVEDSPLSAGSTTLDILARAPGVSVGSGDALSLKGRPGVMVLIDGKRVAMSGTELSDFLRNLPAEQLKNIELITNPPAKYDAQGGAGIIAINLKKDQRQGTNGNLSASLGRGRYNKLSTNLSLNNRHGKTNVFGNYGYADRENFNALTFHRDFYSGSTLLGHSDQENYIKARQLVHTWKAGVDYSLSPRTTVGLAMNGQAATSPQDGTNAASLSDATDRITGQYRATNLRTVRSPNAAANLNFKHTFVDSLGLREVSLDADYAQFRNTRLQTLATSYDLPVLAPTTLNGDQRGTVVIESFKADYTHPLSKKAKLETGFKTSRVSSDNDVLFTLTEKDQTTVDRNQSNHFLYDENVNAGYFTLTHTTPKTTLTAGLRAEQTNTSGHQEVGNQGFERHYFQLFPSAAFRRVLSKQHEVALSLSRRIDRPTYGDLNPFRIYVDATTYSTGNPGLRPQTSYNLELSHTFKQKFSTELAWSATSLPIVGSVQPVAGSNYVVVQNINLDRLDTYSFTLSAPVEPFKWWSSNNNLVGYYARYIGRLNGTDLNKGRPTLNLTTNNSFTLGHGWGADLTGTYQSRQQQAFFDIRARGQLVAGVSKSLWEKKGSLKLNVADIFYTQKTRATSSYNNYQERLYQRFDTRVVTLAFTYRFGNQKVAPTRRRTTGAEDEKRRAG</sequence>
<keyword evidence="7" id="KW-1185">Reference proteome</keyword>
<evidence type="ECO:0000256" key="3">
    <source>
        <dbReference type="ARBA" id="ARBA00023237"/>
    </source>
</evidence>
<dbReference type="AlphaFoldDB" id="A0A0U4CAI1"/>
<evidence type="ECO:0000259" key="4">
    <source>
        <dbReference type="Pfam" id="PF07715"/>
    </source>
</evidence>
<dbReference type="InterPro" id="IPR013784">
    <property type="entry name" value="Carb-bd-like_fold"/>
</dbReference>
<dbReference type="SUPFAM" id="SSF56935">
    <property type="entry name" value="Porins"/>
    <property type="match status" value="1"/>
</dbReference>
<dbReference type="Pfam" id="PF07715">
    <property type="entry name" value="Plug"/>
    <property type="match status" value="1"/>
</dbReference>
<keyword evidence="2" id="KW-0472">Membrane</keyword>
<accession>A0A0U4CAI1</accession>
<evidence type="ECO:0000256" key="1">
    <source>
        <dbReference type="ARBA" id="ARBA00004442"/>
    </source>
</evidence>
<dbReference type="Pfam" id="PF13620">
    <property type="entry name" value="CarboxypepD_reg"/>
    <property type="match status" value="1"/>
</dbReference>
<proteinExistence type="predicted"/>
<dbReference type="InterPro" id="IPR041700">
    <property type="entry name" value="OMP_b-brl_3"/>
</dbReference>
<dbReference type="GO" id="GO:0030246">
    <property type="term" value="F:carbohydrate binding"/>
    <property type="evidence" value="ECO:0007669"/>
    <property type="project" value="InterPro"/>
</dbReference>
<feature type="domain" description="TonB-dependent receptor plug" evidence="4">
    <location>
        <begin position="122"/>
        <end position="214"/>
    </location>
</feature>
<dbReference type="PANTHER" id="PTHR40980:SF4">
    <property type="entry name" value="TONB-DEPENDENT RECEPTOR-LIKE BETA-BARREL DOMAIN-CONTAINING PROTEIN"/>
    <property type="match status" value="1"/>
</dbReference>
<dbReference type="GO" id="GO:0009279">
    <property type="term" value="C:cell outer membrane"/>
    <property type="evidence" value="ECO:0007669"/>
    <property type="project" value="UniProtKB-SubCell"/>
</dbReference>
<reference evidence="6 7" key="1">
    <citation type="submission" date="2015-12" db="EMBL/GenBank/DDBJ databases">
        <authorList>
            <person name="Shamseldin A."/>
            <person name="Moawad H."/>
            <person name="Abd El-Rahim W.M."/>
            <person name="Sadowsky M.J."/>
        </authorList>
    </citation>
    <scope>NUCLEOTIDE SEQUENCE [LARGE SCALE GENOMIC DNA]</scope>
    <source>
        <strain evidence="6 7">DG5B</strain>
    </source>
</reference>
<dbReference type="Pfam" id="PF14905">
    <property type="entry name" value="OMP_b-brl_3"/>
    <property type="match status" value="1"/>
</dbReference>
<dbReference type="EMBL" id="CP013909">
    <property type="protein sequence ID" value="ALW87384.1"/>
    <property type="molecule type" value="Genomic_DNA"/>
</dbReference>
<keyword evidence="3" id="KW-0998">Cell outer membrane</keyword>
<keyword evidence="6" id="KW-0675">Receptor</keyword>
<protein>
    <submittedName>
        <fullName evidence="6">TonB-dependent receptor</fullName>
    </submittedName>
</protein>
<dbReference type="Gene3D" id="2.170.130.10">
    <property type="entry name" value="TonB-dependent receptor, plug domain"/>
    <property type="match status" value="1"/>
</dbReference>
<dbReference type="PANTHER" id="PTHR40980">
    <property type="entry name" value="PLUG DOMAIN-CONTAINING PROTEIN"/>
    <property type="match status" value="1"/>
</dbReference>
<evidence type="ECO:0000313" key="6">
    <source>
        <dbReference type="EMBL" id="ALW87384.1"/>
    </source>
</evidence>
<feature type="domain" description="Outer membrane protein beta-barrel" evidence="5">
    <location>
        <begin position="381"/>
        <end position="773"/>
    </location>
</feature>
<dbReference type="Gene3D" id="2.40.170.20">
    <property type="entry name" value="TonB-dependent receptor, beta-barrel domain"/>
    <property type="match status" value="1"/>
</dbReference>
<dbReference type="KEGG" id="hyg:AUC43_14810"/>
<name>A0A0U4CAI1_9BACT</name>
<comment type="subcellular location">
    <subcellularLocation>
        <location evidence="1">Cell outer membrane</location>
    </subcellularLocation>
</comment>
<dbReference type="STRING" id="1411621.AUC43_14810"/>
<dbReference type="InterPro" id="IPR036942">
    <property type="entry name" value="Beta-barrel_TonB_sf"/>
</dbReference>
<gene>
    <name evidence="6" type="ORF">AUC43_14810</name>
</gene>
<evidence type="ECO:0000313" key="7">
    <source>
        <dbReference type="Proteomes" id="UP000059542"/>
    </source>
</evidence>
<organism evidence="6 7">
    <name type="scientific">Hymenobacter sedentarius</name>
    <dbReference type="NCBI Taxonomy" id="1411621"/>
    <lineage>
        <taxon>Bacteria</taxon>
        <taxon>Pseudomonadati</taxon>
        <taxon>Bacteroidota</taxon>
        <taxon>Cytophagia</taxon>
        <taxon>Cytophagales</taxon>
        <taxon>Hymenobacteraceae</taxon>
        <taxon>Hymenobacter</taxon>
    </lineage>
</organism>
<dbReference type="InterPro" id="IPR012910">
    <property type="entry name" value="Plug_dom"/>
</dbReference>